<evidence type="ECO:0000313" key="2">
    <source>
        <dbReference type="Proteomes" id="UP000326169"/>
    </source>
</evidence>
<reference evidence="1 2" key="1">
    <citation type="journal article" date="2019" name="J Genomics">
        <title>The Draft Genome of a Hydrogen-producing Cyanobacterium, Arthrospira platensis NIES-46.</title>
        <authorList>
            <person name="Suzuki S."/>
            <person name="Yamaguchi H."/>
            <person name="Kawachi M."/>
        </authorList>
    </citation>
    <scope>NUCLEOTIDE SEQUENCE [LARGE SCALE GENOMIC DNA]</scope>
    <source>
        <strain evidence="1 2">NIES-46</strain>
    </source>
</reference>
<accession>A0A5M3TCB5</accession>
<keyword evidence="2" id="KW-1185">Reference proteome</keyword>
<gene>
    <name evidence="1" type="ORF">NIES46_44530</name>
</gene>
<evidence type="ECO:0000313" key="1">
    <source>
        <dbReference type="EMBL" id="GCE96382.1"/>
    </source>
</evidence>
<sequence>MRLIREIHQKLSGNAIALLESLYFRPIFTVEHAQSVTSLTYPNANTLIKDLSAIGLLQEITGQKRNRAFSYAPYLAVFQDP</sequence>
<organism evidence="1 2">
    <name type="scientific">Limnospira platensis NIES-46</name>
    <dbReference type="NCBI Taxonomy" id="1236695"/>
    <lineage>
        <taxon>Bacteria</taxon>
        <taxon>Bacillati</taxon>
        <taxon>Cyanobacteriota</taxon>
        <taxon>Cyanophyceae</taxon>
        <taxon>Oscillatoriophycideae</taxon>
        <taxon>Oscillatoriales</taxon>
        <taxon>Sirenicapillariaceae</taxon>
        <taxon>Limnospira</taxon>
    </lineage>
</organism>
<proteinExistence type="predicted"/>
<evidence type="ECO:0008006" key="3">
    <source>
        <dbReference type="Google" id="ProtNLM"/>
    </source>
</evidence>
<comment type="caution">
    <text evidence="1">The sequence shown here is derived from an EMBL/GenBank/DDBJ whole genome shotgun (WGS) entry which is preliminary data.</text>
</comment>
<dbReference type="EMBL" id="BIMW01000187">
    <property type="protein sequence ID" value="GCE96382.1"/>
    <property type="molecule type" value="Genomic_DNA"/>
</dbReference>
<name>A0A5M3TCB5_LIMPL</name>
<dbReference type="Proteomes" id="UP000326169">
    <property type="component" value="Unassembled WGS sequence"/>
</dbReference>
<protein>
    <recommendedName>
        <fullName evidence="3">Filamentation induced by cAMP protein Fic</fullName>
    </recommendedName>
</protein>